<gene>
    <name evidence="1" type="ORF">ACFOOQ_04020</name>
</gene>
<organism evidence="1 2">
    <name type="scientific">Ferrovibrio xuzhouensis</name>
    <dbReference type="NCBI Taxonomy" id="1576914"/>
    <lineage>
        <taxon>Bacteria</taxon>
        <taxon>Pseudomonadati</taxon>
        <taxon>Pseudomonadota</taxon>
        <taxon>Alphaproteobacteria</taxon>
        <taxon>Rhodospirillales</taxon>
        <taxon>Rhodospirillaceae</taxon>
        <taxon>Ferrovibrio</taxon>
    </lineage>
</organism>
<dbReference type="EMBL" id="JBHRYJ010000001">
    <property type="protein sequence ID" value="MFC3674697.1"/>
    <property type="molecule type" value="Genomic_DNA"/>
</dbReference>
<reference evidence="2" key="1">
    <citation type="journal article" date="2019" name="Int. J. Syst. Evol. Microbiol.">
        <title>The Global Catalogue of Microorganisms (GCM) 10K type strain sequencing project: providing services to taxonomists for standard genome sequencing and annotation.</title>
        <authorList>
            <consortium name="The Broad Institute Genomics Platform"/>
            <consortium name="The Broad Institute Genome Sequencing Center for Infectious Disease"/>
            <person name="Wu L."/>
            <person name="Ma J."/>
        </authorList>
    </citation>
    <scope>NUCLEOTIDE SEQUENCE [LARGE SCALE GENOMIC DNA]</scope>
    <source>
        <strain evidence="2">KCTC 42182</strain>
    </source>
</reference>
<dbReference type="Pfam" id="PF10065">
    <property type="entry name" value="DUF2303"/>
    <property type="match status" value="1"/>
</dbReference>
<evidence type="ECO:0000313" key="1">
    <source>
        <dbReference type="EMBL" id="MFC3674697.1"/>
    </source>
</evidence>
<sequence>MSKPETSNAGGSEKVPLSQVGQSVKDIAGVLAQHLNPTDLKIPHPEKTGETLPVFAMPNGAGHLKIETLKAIQDMFRNRPERRSGTATLLSLDSFIAHANRFKDENSALFAVNDMEDPSITAVLDYHEAGAGQPRFGRHRSLYQFPLSKQWKKWLDHNEEVMQSGDFARFLEDQIIDVMDPPDFIHAAFDSKDGVEPNADQKLAELMANVDGNLATRKKLLELSRGLEVNVDSKVRNAQNLSTGEISVNWDEQHVDGAGQPIKVPNWFLIGIPVFDNGVVYRLPVRLRYRIAAGKVLWFYTMHRPDLAFEDAFGEAIRKAEAATALPLMLGNPEE</sequence>
<accession>A0ABV7VD26</accession>
<protein>
    <submittedName>
        <fullName evidence="1">DUF2303 family protein</fullName>
    </submittedName>
</protein>
<proteinExistence type="predicted"/>
<keyword evidence="2" id="KW-1185">Reference proteome</keyword>
<dbReference type="InterPro" id="IPR019276">
    <property type="entry name" value="DUF2303"/>
</dbReference>
<evidence type="ECO:0000313" key="2">
    <source>
        <dbReference type="Proteomes" id="UP001595711"/>
    </source>
</evidence>
<dbReference type="RefSeq" id="WP_379722066.1">
    <property type="nucleotide sequence ID" value="NZ_JBHRYJ010000001.1"/>
</dbReference>
<dbReference type="Proteomes" id="UP001595711">
    <property type="component" value="Unassembled WGS sequence"/>
</dbReference>
<name>A0ABV7VD26_9PROT</name>
<comment type="caution">
    <text evidence="1">The sequence shown here is derived from an EMBL/GenBank/DDBJ whole genome shotgun (WGS) entry which is preliminary data.</text>
</comment>